<dbReference type="Proteomes" id="UP000000305">
    <property type="component" value="Unassembled WGS sequence"/>
</dbReference>
<dbReference type="AlphaFoldDB" id="E9GBW0"/>
<protein>
    <submittedName>
        <fullName evidence="1">Uncharacterized protein</fullName>
    </submittedName>
</protein>
<organism evidence="1 2">
    <name type="scientific">Daphnia pulex</name>
    <name type="common">Water flea</name>
    <dbReference type="NCBI Taxonomy" id="6669"/>
    <lineage>
        <taxon>Eukaryota</taxon>
        <taxon>Metazoa</taxon>
        <taxon>Ecdysozoa</taxon>
        <taxon>Arthropoda</taxon>
        <taxon>Crustacea</taxon>
        <taxon>Branchiopoda</taxon>
        <taxon>Diplostraca</taxon>
        <taxon>Cladocera</taxon>
        <taxon>Anomopoda</taxon>
        <taxon>Daphniidae</taxon>
        <taxon>Daphnia</taxon>
    </lineage>
</organism>
<evidence type="ECO:0000313" key="1">
    <source>
        <dbReference type="EMBL" id="EFX83027.1"/>
    </source>
</evidence>
<reference evidence="1 2" key="1">
    <citation type="journal article" date="2011" name="Science">
        <title>The ecoresponsive genome of Daphnia pulex.</title>
        <authorList>
            <person name="Colbourne J.K."/>
            <person name="Pfrender M.E."/>
            <person name="Gilbert D."/>
            <person name="Thomas W.K."/>
            <person name="Tucker A."/>
            <person name="Oakley T.H."/>
            <person name="Tokishita S."/>
            <person name="Aerts A."/>
            <person name="Arnold G.J."/>
            <person name="Basu M.K."/>
            <person name="Bauer D.J."/>
            <person name="Caceres C.E."/>
            <person name="Carmel L."/>
            <person name="Casola C."/>
            <person name="Choi J.H."/>
            <person name="Detter J.C."/>
            <person name="Dong Q."/>
            <person name="Dusheyko S."/>
            <person name="Eads B.D."/>
            <person name="Frohlich T."/>
            <person name="Geiler-Samerotte K.A."/>
            <person name="Gerlach D."/>
            <person name="Hatcher P."/>
            <person name="Jogdeo S."/>
            <person name="Krijgsveld J."/>
            <person name="Kriventseva E.V."/>
            <person name="Kultz D."/>
            <person name="Laforsch C."/>
            <person name="Lindquist E."/>
            <person name="Lopez J."/>
            <person name="Manak J.R."/>
            <person name="Muller J."/>
            <person name="Pangilinan J."/>
            <person name="Patwardhan R.P."/>
            <person name="Pitluck S."/>
            <person name="Pritham E.J."/>
            <person name="Rechtsteiner A."/>
            <person name="Rho M."/>
            <person name="Rogozin I.B."/>
            <person name="Sakarya O."/>
            <person name="Salamov A."/>
            <person name="Schaack S."/>
            <person name="Shapiro H."/>
            <person name="Shiga Y."/>
            <person name="Skalitzky C."/>
            <person name="Smith Z."/>
            <person name="Souvorov A."/>
            <person name="Sung W."/>
            <person name="Tang Z."/>
            <person name="Tsuchiya D."/>
            <person name="Tu H."/>
            <person name="Vos H."/>
            <person name="Wang M."/>
            <person name="Wolf Y.I."/>
            <person name="Yamagata H."/>
            <person name="Yamada T."/>
            <person name="Ye Y."/>
            <person name="Shaw J.R."/>
            <person name="Andrews J."/>
            <person name="Crease T.J."/>
            <person name="Tang H."/>
            <person name="Lucas S.M."/>
            <person name="Robertson H.M."/>
            <person name="Bork P."/>
            <person name="Koonin E.V."/>
            <person name="Zdobnov E.M."/>
            <person name="Grigoriev I.V."/>
            <person name="Lynch M."/>
            <person name="Boore J.L."/>
        </authorList>
    </citation>
    <scope>NUCLEOTIDE SEQUENCE [LARGE SCALE GENOMIC DNA]</scope>
</reference>
<accession>E9GBW0</accession>
<dbReference type="EMBL" id="GL732538">
    <property type="protein sequence ID" value="EFX83027.1"/>
    <property type="molecule type" value="Genomic_DNA"/>
</dbReference>
<gene>
    <name evidence="1" type="ORF">DAPPUDRAFT_316151</name>
</gene>
<evidence type="ECO:0000313" key="2">
    <source>
        <dbReference type="Proteomes" id="UP000000305"/>
    </source>
</evidence>
<dbReference type="InParanoid" id="E9GBW0"/>
<name>E9GBW0_DAPPU</name>
<sequence>MIRIQQVLDEFPRISVFWTTVPFDRATKAFYEAKSNVMGPPMLRLLLIPYYVYEGHVEG</sequence>
<keyword evidence="2" id="KW-1185">Reference proteome</keyword>
<dbReference type="HOGENOM" id="CLU_2963095_0_0_1"/>
<dbReference type="KEGG" id="dpx:DAPPUDRAFT_316151"/>
<proteinExistence type="predicted"/>